<dbReference type="InterPro" id="IPR014729">
    <property type="entry name" value="Rossmann-like_a/b/a_fold"/>
</dbReference>
<dbReference type="Proteomes" id="UP001241758">
    <property type="component" value="Unassembled WGS sequence"/>
</dbReference>
<reference evidence="3 4" key="1">
    <citation type="submission" date="2023-05" db="EMBL/GenBank/DDBJ databases">
        <title>Actinoplanes sp. NEAU-A12 genome sequencing.</title>
        <authorList>
            <person name="Wang Z.-S."/>
        </authorList>
    </citation>
    <scope>NUCLEOTIDE SEQUENCE [LARGE SCALE GENOMIC DNA]</scope>
    <source>
        <strain evidence="3 4">NEAU-A12</strain>
    </source>
</reference>
<dbReference type="Pfam" id="PF00582">
    <property type="entry name" value="Usp"/>
    <property type="match status" value="2"/>
</dbReference>
<evidence type="ECO:0000313" key="3">
    <source>
        <dbReference type="EMBL" id="MDI6105879.1"/>
    </source>
</evidence>
<dbReference type="SUPFAM" id="SSF52402">
    <property type="entry name" value="Adenine nucleotide alpha hydrolases-like"/>
    <property type="match status" value="2"/>
</dbReference>
<sequence>MTSPHPILVGTDGSSSAQAAVRWAAVEAQRRGLPLTVLHTYDETWPTMPGLSRRVPAPTAEEQAEELAAQARIIVQTTAPTVTVHVMTVPGDPAAVLLQHAATATMVVVGHRGRGGLTSLLLGSVSGHVATQAPHSAVVVRGRATASGDPVVVGVDSSPAGRIALEDAFAVAALRHSALLAVHAYRDPLPPVVPGLPIMLPAATSALETSAADEIDELLAPLRREFPAVPVEARLVPGSAAQMLVDASHQAQLVVVGNRGSHPWTGSIGMQLLHHAGCPVMIARR</sequence>
<organism evidence="3 4">
    <name type="scientific">Actinoplanes sandaracinus</name>
    <dbReference type="NCBI Taxonomy" id="3045177"/>
    <lineage>
        <taxon>Bacteria</taxon>
        <taxon>Bacillati</taxon>
        <taxon>Actinomycetota</taxon>
        <taxon>Actinomycetes</taxon>
        <taxon>Micromonosporales</taxon>
        <taxon>Micromonosporaceae</taxon>
        <taxon>Actinoplanes</taxon>
    </lineage>
</organism>
<comment type="similarity">
    <text evidence="1">Belongs to the universal stress protein A family.</text>
</comment>
<proteinExistence type="inferred from homology"/>
<evidence type="ECO:0000256" key="1">
    <source>
        <dbReference type="ARBA" id="ARBA00008791"/>
    </source>
</evidence>
<dbReference type="PRINTS" id="PR01438">
    <property type="entry name" value="UNVRSLSTRESS"/>
</dbReference>
<evidence type="ECO:0000313" key="4">
    <source>
        <dbReference type="Proteomes" id="UP001241758"/>
    </source>
</evidence>
<dbReference type="PANTHER" id="PTHR46268">
    <property type="entry name" value="STRESS RESPONSE PROTEIN NHAX"/>
    <property type="match status" value="1"/>
</dbReference>
<dbReference type="InterPro" id="IPR006015">
    <property type="entry name" value="Universal_stress_UspA"/>
</dbReference>
<gene>
    <name evidence="3" type="ORF">QLQ12_45640</name>
</gene>
<dbReference type="InterPro" id="IPR006016">
    <property type="entry name" value="UspA"/>
</dbReference>
<feature type="domain" description="UspA" evidence="2">
    <location>
        <begin position="150"/>
        <end position="284"/>
    </location>
</feature>
<accession>A0ABT6X1L5</accession>
<protein>
    <submittedName>
        <fullName evidence="3">Universal stress protein</fullName>
    </submittedName>
</protein>
<dbReference type="RefSeq" id="WP_282767344.1">
    <property type="nucleotide sequence ID" value="NZ_JASCTH010000059.1"/>
</dbReference>
<name>A0ABT6X1L5_9ACTN</name>
<feature type="domain" description="UspA" evidence="2">
    <location>
        <begin position="6"/>
        <end position="141"/>
    </location>
</feature>
<evidence type="ECO:0000259" key="2">
    <source>
        <dbReference type="Pfam" id="PF00582"/>
    </source>
</evidence>
<keyword evidence="4" id="KW-1185">Reference proteome</keyword>
<dbReference type="PANTHER" id="PTHR46268:SF6">
    <property type="entry name" value="UNIVERSAL STRESS PROTEIN UP12"/>
    <property type="match status" value="1"/>
</dbReference>
<dbReference type="EMBL" id="JASCTH010000059">
    <property type="protein sequence ID" value="MDI6105879.1"/>
    <property type="molecule type" value="Genomic_DNA"/>
</dbReference>
<dbReference type="Gene3D" id="3.40.50.620">
    <property type="entry name" value="HUPs"/>
    <property type="match status" value="2"/>
</dbReference>
<comment type="caution">
    <text evidence="3">The sequence shown here is derived from an EMBL/GenBank/DDBJ whole genome shotgun (WGS) entry which is preliminary data.</text>
</comment>